<dbReference type="PANTHER" id="PTHR21262">
    <property type="entry name" value="GUANOSINE-3',5'-BIS DIPHOSPHATE 3'-PYROPHOSPHOHYDROLASE"/>
    <property type="match status" value="1"/>
</dbReference>
<name>A0A0A9HRP1_ARUDO</name>
<sequence>MIQPVEPMKLTDCVVFLAMEDARAVLIKLADRLHNMGTLNYLPKTKQQCFAKETLEIFAPLVNQLGILNWKEQLEKLCFKYLYPDKF</sequence>
<evidence type="ECO:0008006" key="3">
    <source>
        <dbReference type="Google" id="ProtNLM"/>
    </source>
</evidence>
<keyword evidence="1" id="KW-0808">Transferase</keyword>
<reference evidence="2" key="1">
    <citation type="submission" date="2014-09" db="EMBL/GenBank/DDBJ databases">
        <authorList>
            <person name="Magalhaes I.L.F."/>
            <person name="Oliveira U."/>
            <person name="Santos F.R."/>
            <person name="Vidigal T.H.D.A."/>
            <person name="Brescovit A.D."/>
            <person name="Santos A.J."/>
        </authorList>
    </citation>
    <scope>NUCLEOTIDE SEQUENCE</scope>
    <source>
        <tissue evidence="2">Shoot tissue taken approximately 20 cm above the soil surface</tissue>
    </source>
</reference>
<accession>A0A0A9HRP1</accession>
<dbReference type="EMBL" id="GBRH01162333">
    <property type="protein sequence ID" value="JAE35563.1"/>
    <property type="molecule type" value="Transcribed_RNA"/>
</dbReference>
<dbReference type="GO" id="GO:0009507">
    <property type="term" value="C:chloroplast"/>
    <property type="evidence" value="ECO:0007669"/>
    <property type="project" value="TreeGrafter"/>
</dbReference>
<reference evidence="2" key="2">
    <citation type="journal article" date="2015" name="Data Brief">
        <title>Shoot transcriptome of the giant reed, Arundo donax.</title>
        <authorList>
            <person name="Barrero R.A."/>
            <person name="Guerrero F.D."/>
            <person name="Moolhuijzen P."/>
            <person name="Goolsby J.A."/>
            <person name="Tidwell J."/>
            <person name="Bellgard S.E."/>
            <person name="Bellgard M.I."/>
        </authorList>
    </citation>
    <scope>NUCLEOTIDE SEQUENCE</scope>
    <source>
        <tissue evidence="2">Shoot tissue taken approximately 20 cm above the soil surface</tissue>
    </source>
</reference>
<evidence type="ECO:0000313" key="2">
    <source>
        <dbReference type="EMBL" id="JAE35563.1"/>
    </source>
</evidence>
<organism evidence="2">
    <name type="scientific">Arundo donax</name>
    <name type="common">Giant reed</name>
    <name type="synonym">Donax arundinaceus</name>
    <dbReference type="NCBI Taxonomy" id="35708"/>
    <lineage>
        <taxon>Eukaryota</taxon>
        <taxon>Viridiplantae</taxon>
        <taxon>Streptophyta</taxon>
        <taxon>Embryophyta</taxon>
        <taxon>Tracheophyta</taxon>
        <taxon>Spermatophyta</taxon>
        <taxon>Magnoliopsida</taxon>
        <taxon>Liliopsida</taxon>
        <taxon>Poales</taxon>
        <taxon>Poaceae</taxon>
        <taxon>PACMAD clade</taxon>
        <taxon>Arundinoideae</taxon>
        <taxon>Arundineae</taxon>
        <taxon>Arundo</taxon>
    </lineage>
</organism>
<dbReference type="SUPFAM" id="SSF109604">
    <property type="entry name" value="HD-domain/PDEase-like"/>
    <property type="match status" value="1"/>
</dbReference>
<dbReference type="Pfam" id="PF13328">
    <property type="entry name" value="HD_4"/>
    <property type="match status" value="1"/>
</dbReference>
<keyword evidence="1" id="KW-0418">Kinase</keyword>
<dbReference type="PANTHER" id="PTHR21262:SF32">
    <property type="entry name" value="GTP DIPHOSPHOKINASE"/>
    <property type="match status" value="1"/>
</dbReference>
<proteinExistence type="predicted"/>
<dbReference type="AlphaFoldDB" id="A0A0A9HRP1"/>
<evidence type="ECO:0000256" key="1">
    <source>
        <dbReference type="ARBA" id="ARBA00022777"/>
    </source>
</evidence>
<dbReference type="Gene3D" id="1.10.3210.10">
    <property type="entry name" value="Hypothetical protein af1432"/>
    <property type="match status" value="1"/>
</dbReference>
<protein>
    <recommendedName>
        <fullName evidence="3">HD domain-containing protein</fullName>
    </recommendedName>
</protein>